<dbReference type="SUPFAM" id="SSF53448">
    <property type="entry name" value="Nucleotide-diphospho-sugar transferases"/>
    <property type="match status" value="1"/>
</dbReference>
<dbReference type="Pfam" id="PF00535">
    <property type="entry name" value="Glycos_transf_2"/>
    <property type="match status" value="1"/>
</dbReference>
<dbReference type="GO" id="GO:0016740">
    <property type="term" value="F:transferase activity"/>
    <property type="evidence" value="ECO:0007669"/>
    <property type="project" value="UniProtKB-KW"/>
</dbReference>
<comment type="caution">
    <text evidence="2">The sequence shown here is derived from an EMBL/GenBank/DDBJ whole genome shotgun (WGS) entry which is preliminary data.</text>
</comment>
<dbReference type="RefSeq" id="WP_161405253.1">
    <property type="nucleotide sequence ID" value="NZ_WTUZ01000005.1"/>
</dbReference>
<dbReference type="EMBL" id="WTUZ01000005">
    <property type="protein sequence ID" value="MZQ80947.1"/>
    <property type="molecule type" value="Genomic_DNA"/>
</dbReference>
<evidence type="ECO:0000313" key="2">
    <source>
        <dbReference type="EMBL" id="MZQ80947.1"/>
    </source>
</evidence>
<evidence type="ECO:0000313" key="3">
    <source>
        <dbReference type="Proteomes" id="UP000481087"/>
    </source>
</evidence>
<keyword evidence="3" id="KW-1185">Reference proteome</keyword>
<dbReference type="PANTHER" id="PTHR43179">
    <property type="entry name" value="RHAMNOSYLTRANSFERASE WBBL"/>
    <property type="match status" value="1"/>
</dbReference>
<dbReference type="Proteomes" id="UP000481087">
    <property type="component" value="Unassembled WGS sequence"/>
</dbReference>
<gene>
    <name evidence="2" type="ORF">GQF01_02175</name>
</gene>
<proteinExistence type="predicted"/>
<dbReference type="Gene3D" id="3.40.50.2000">
    <property type="entry name" value="Glycogen Phosphorylase B"/>
    <property type="match status" value="1"/>
</dbReference>
<dbReference type="InterPro" id="IPR029044">
    <property type="entry name" value="Nucleotide-diphossugar_trans"/>
</dbReference>
<dbReference type="Pfam" id="PF13692">
    <property type="entry name" value="Glyco_trans_1_4"/>
    <property type="match status" value="1"/>
</dbReference>
<accession>A0A6L8USN9</accession>
<protein>
    <submittedName>
        <fullName evidence="2">Glycosyltransferase</fullName>
    </submittedName>
</protein>
<dbReference type="CDD" id="cd03801">
    <property type="entry name" value="GT4_PimA-like"/>
    <property type="match status" value="1"/>
</dbReference>
<dbReference type="SUPFAM" id="SSF53756">
    <property type="entry name" value="UDP-Glycosyltransferase/glycogen phosphorylase"/>
    <property type="match status" value="1"/>
</dbReference>
<reference evidence="2 3" key="1">
    <citation type="submission" date="2019-12" db="EMBL/GenBank/DDBJ databases">
        <title>Paenibacillus sp. nov. sp. isolated from soil.</title>
        <authorList>
            <person name="Kim J."/>
            <person name="Jeong S.E."/>
            <person name="Jung H.S."/>
            <person name="Jeon C.O."/>
        </authorList>
    </citation>
    <scope>NUCLEOTIDE SEQUENCE [LARGE SCALE GENOMIC DNA]</scope>
    <source>
        <strain evidence="2 3">5J-6</strain>
    </source>
</reference>
<dbReference type="CDD" id="cd04186">
    <property type="entry name" value="GT_2_like_c"/>
    <property type="match status" value="1"/>
</dbReference>
<dbReference type="PANTHER" id="PTHR43179:SF7">
    <property type="entry name" value="RHAMNOSYLTRANSFERASE WBBL"/>
    <property type="match status" value="1"/>
</dbReference>
<dbReference type="Gene3D" id="3.90.550.10">
    <property type="entry name" value="Spore Coat Polysaccharide Biosynthesis Protein SpsA, Chain A"/>
    <property type="match status" value="1"/>
</dbReference>
<organism evidence="2 3">
    <name type="scientific">Paenibacillus silvestris</name>
    <dbReference type="NCBI Taxonomy" id="2606219"/>
    <lineage>
        <taxon>Bacteria</taxon>
        <taxon>Bacillati</taxon>
        <taxon>Bacillota</taxon>
        <taxon>Bacilli</taxon>
        <taxon>Bacillales</taxon>
        <taxon>Paenibacillaceae</taxon>
        <taxon>Paenibacillus</taxon>
    </lineage>
</organism>
<sequence length="713" mass="82057">MKLAARRKKRKTVASALVRKLRTRKQTAAGRRLLLKRGKSARARWKKQSVGKLNKRKRIRRLKRSRIRKGLPLVNKLSVPVWDHPLVSIIIPVYNKWDFTYPCLVSIVENTRGIPYEIIVVDDISDDSTARIGQFVKHVTVIRNKVKRGFLHNCNRGAEISRGKYVLFLNNDTKVTPGWLEHLLSLPEKDPTIGIVGSKLIYPDGRLQEAGGIVFNNGYARNYGRLDNPNKHEYNYVKEVDYISGASLMIRKDLWNRMGGFDVLFAPAYSEDVDIAFQARQLGYKVVLQPKSVVVHYEGVSHGTDLNSGVKKYQVINQQKFREKWAGVLERDHLADGEHTFWARERSKDKKTILVIDYGVPSFDQDAGSRTTFMYLKLLVDMGLNVKFIPDNFTKLEPYGSELEQLGVEIIYGTQDRRYYEYWIVKHKDYIDYVLLNRPGISHKYIDLIKALTRAKILYYGHDLHYVRELKRFGLDQNRGLLQESEYIRRLEFDLFSKADTILTCSDSEKRIIDGNFPNKSTLLLPAYYFDQTIPKTKSWDERTGLLFVGGFKHSPNADGILWFCRDILPIVQRSIPDIQLFIVGSNPTQEVQGLQSDRITVKGFVSDQELKELYGNTKIAVIPLRYGAGVKGKTIEAMCHQTPLVTTSTGIEGLQNIRQSIEPKNTPQEFAEEIIQLYHNNSLLEHKAEQSKQYVETYYSRTRALECINLAL</sequence>
<name>A0A6L8USN9_9BACL</name>
<keyword evidence="2" id="KW-0808">Transferase</keyword>
<feature type="domain" description="Glycosyltransferase 2-like" evidence="1">
    <location>
        <begin position="88"/>
        <end position="254"/>
    </location>
</feature>
<evidence type="ECO:0000259" key="1">
    <source>
        <dbReference type="Pfam" id="PF00535"/>
    </source>
</evidence>
<dbReference type="AlphaFoldDB" id="A0A6L8USN9"/>
<dbReference type="InterPro" id="IPR001173">
    <property type="entry name" value="Glyco_trans_2-like"/>
</dbReference>